<evidence type="ECO:0000313" key="3">
    <source>
        <dbReference type="EMBL" id="QJA89570.1"/>
    </source>
</evidence>
<evidence type="ECO:0000313" key="1">
    <source>
        <dbReference type="EMBL" id="QJA50780.1"/>
    </source>
</evidence>
<gene>
    <name evidence="2" type="ORF">MM415A01915_0016</name>
    <name evidence="3" type="ORF">MM415B02528_0015</name>
    <name evidence="1" type="ORF">TM448A01894_0017</name>
    <name evidence="4" type="ORF">TM448B01938_0007</name>
</gene>
<proteinExistence type="predicted"/>
<dbReference type="EMBL" id="MT142126">
    <property type="protein sequence ID" value="QJA74881.1"/>
    <property type="molecule type" value="Genomic_DNA"/>
</dbReference>
<dbReference type="AlphaFoldDB" id="A0A6H1ZUA1"/>
<protein>
    <submittedName>
        <fullName evidence="1">Uncharacterized protein</fullName>
    </submittedName>
</protein>
<sequence length="107" mass="11707">MADVKKFTKKQAQDLLACGYIDQETFDAMAADGKISSGARAPKGTVLGMYNGENVLVIPSLYFKHNKGGVKAFTPEMKELQTKVKALLVEYCDEIEVEAESQEDAAE</sequence>
<organism evidence="1">
    <name type="scientific">viral metagenome</name>
    <dbReference type="NCBI Taxonomy" id="1070528"/>
    <lineage>
        <taxon>unclassified sequences</taxon>
        <taxon>metagenomes</taxon>
        <taxon>organismal metagenomes</taxon>
    </lineage>
</organism>
<accession>A0A6H1ZUA1</accession>
<dbReference type="EMBL" id="MT142854">
    <property type="protein sequence ID" value="QJA89570.1"/>
    <property type="molecule type" value="Genomic_DNA"/>
</dbReference>
<name>A0A6H1ZUA1_9ZZZZ</name>
<evidence type="ECO:0000313" key="2">
    <source>
        <dbReference type="EMBL" id="QJA74881.1"/>
    </source>
</evidence>
<reference evidence="1" key="1">
    <citation type="submission" date="2020-03" db="EMBL/GenBank/DDBJ databases">
        <title>The deep terrestrial virosphere.</title>
        <authorList>
            <person name="Holmfeldt K."/>
            <person name="Nilsson E."/>
            <person name="Simone D."/>
            <person name="Lopez-Fernandez M."/>
            <person name="Wu X."/>
            <person name="de Brujin I."/>
            <person name="Lundin D."/>
            <person name="Andersson A."/>
            <person name="Bertilsson S."/>
            <person name="Dopson M."/>
        </authorList>
    </citation>
    <scope>NUCLEOTIDE SEQUENCE</scope>
    <source>
        <strain evidence="2">MM415A01915</strain>
        <strain evidence="3">MM415B02528</strain>
        <strain evidence="1">TM448A01894</strain>
        <strain evidence="4">TM448B01938</strain>
    </source>
</reference>
<evidence type="ECO:0000313" key="4">
    <source>
        <dbReference type="EMBL" id="QJI00403.1"/>
    </source>
</evidence>
<dbReference type="EMBL" id="MT144849">
    <property type="protein sequence ID" value="QJI00403.1"/>
    <property type="molecule type" value="Genomic_DNA"/>
</dbReference>
<dbReference type="EMBL" id="MT144217">
    <property type="protein sequence ID" value="QJA50780.1"/>
    <property type="molecule type" value="Genomic_DNA"/>
</dbReference>